<dbReference type="UniPathway" id="UPA00588">
    <property type="reaction ID" value="UER00649"/>
</dbReference>
<dbReference type="SUPFAM" id="SSF52540">
    <property type="entry name" value="P-loop containing nucleoside triphosphate hydrolases"/>
    <property type="match status" value="1"/>
</dbReference>
<evidence type="ECO:0000256" key="3">
    <source>
        <dbReference type="ARBA" id="ARBA00022741"/>
    </source>
</evidence>
<dbReference type="PANTHER" id="PTHR23359">
    <property type="entry name" value="NUCLEOTIDE KINASE"/>
    <property type="match status" value="1"/>
</dbReference>
<feature type="binding site" evidence="5">
    <location>
        <begin position="17"/>
        <end position="22"/>
    </location>
    <ligand>
        <name>ATP</name>
        <dbReference type="ChEBI" id="CHEBI:30616"/>
    </ligand>
</feature>
<proteinExistence type="inferred from homology"/>
<dbReference type="Proteomes" id="UP000178946">
    <property type="component" value="Unassembled WGS sequence"/>
</dbReference>
<accession>A0A1F8DUX6</accession>
<protein>
    <recommendedName>
        <fullName evidence="5 7">Adenylate kinase</fullName>
        <shortName evidence="5">AK</shortName>
        <ecNumber evidence="5 7">2.7.4.3</ecNumber>
    </recommendedName>
    <alternativeName>
        <fullName evidence="5">ATP-AMP transphosphorylase</fullName>
    </alternativeName>
    <alternativeName>
        <fullName evidence="5">ATP:AMP phosphotransferase</fullName>
    </alternativeName>
    <alternativeName>
        <fullName evidence="5">Adenylate monophosphate kinase</fullName>
    </alternativeName>
</protein>
<sequence length="203" mass="23295">MTKTVGTFNFIFIGRSGSGKGTQSELLKKVLETRYGDGSVFYFATGDCFRNLTTQPALYTGKLVAEKVLKSGNKAPDALTIWCWAKEFVNRVHPEQHMILDGTPRTVLEAKAIDELMVFYDREKVFPIWLDVSYEWAYERLIGRGRGDDSPETIKNRLAYYPKYVELTVKYYQEESSNKLIRINGEQTIEKIHQDIVSAFGLR</sequence>
<dbReference type="EMBL" id="MGIR01000001">
    <property type="protein sequence ID" value="OGM91618.1"/>
    <property type="molecule type" value="Genomic_DNA"/>
</dbReference>
<dbReference type="GO" id="GO:0005524">
    <property type="term" value="F:ATP binding"/>
    <property type="evidence" value="ECO:0007669"/>
    <property type="project" value="UniProtKB-UniRule"/>
</dbReference>
<comment type="caution">
    <text evidence="5">Lacks conserved residue(s) required for the propagation of feature annotation.</text>
</comment>
<evidence type="ECO:0000256" key="1">
    <source>
        <dbReference type="ARBA" id="ARBA00022679"/>
    </source>
</evidence>
<keyword evidence="1 5" id="KW-0808">Transferase</keyword>
<dbReference type="CDD" id="cd01428">
    <property type="entry name" value="ADK"/>
    <property type="match status" value="1"/>
</dbReference>
<dbReference type="GO" id="GO:0004017">
    <property type="term" value="F:AMP kinase activity"/>
    <property type="evidence" value="ECO:0007669"/>
    <property type="project" value="UniProtKB-UniRule"/>
</dbReference>
<keyword evidence="4 5" id="KW-0418">Kinase</keyword>
<evidence type="ECO:0000256" key="4">
    <source>
        <dbReference type="ARBA" id="ARBA00022777"/>
    </source>
</evidence>
<comment type="caution">
    <text evidence="8">The sequence shown here is derived from an EMBL/GenBank/DDBJ whole genome shotgun (WGS) entry which is preliminary data.</text>
</comment>
<keyword evidence="3 5" id="KW-0547">Nucleotide-binding</keyword>
<evidence type="ECO:0000256" key="6">
    <source>
        <dbReference type="RuleBase" id="RU003330"/>
    </source>
</evidence>
<feature type="binding site" evidence="5">
    <location>
        <position position="45"/>
    </location>
    <ligand>
        <name>AMP</name>
        <dbReference type="ChEBI" id="CHEBI:456215"/>
    </ligand>
</feature>
<name>A0A1F8DUX6_9BACT</name>
<dbReference type="HAMAP" id="MF_00235">
    <property type="entry name" value="Adenylate_kinase_Adk"/>
    <property type="match status" value="1"/>
</dbReference>
<evidence type="ECO:0000256" key="2">
    <source>
        <dbReference type="ARBA" id="ARBA00022727"/>
    </source>
</evidence>
<dbReference type="InterPro" id="IPR027417">
    <property type="entry name" value="P-loop_NTPase"/>
</dbReference>
<feature type="binding site" evidence="5">
    <location>
        <position position="144"/>
    </location>
    <ligand>
        <name>ATP</name>
        <dbReference type="ChEBI" id="CHEBI:30616"/>
    </ligand>
</feature>
<comment type="subunit">
    <text evidence="5 7">Monomer.</text>
</comment>
<comment type="catalytic activity">
    <reaction evidence="5 7">
        <text>AMP + ATP = 2 ADP</text>
        <dbReference type="Rhea" id="RHEA:12973"/>
        <dbReference type="ChEBI" id="CHEBI:30616"/>
        <dbReference type="ChEBI" id="CHEBI:456215"/>
        <dbReference type="ChEBI" id="CHEBI:456216"/>
        <dbReference type="EC" id="2.7.4.3"/>
    </reaction>
</comment>
<comment type="similarity">
    <text evidence="5 6">Belongs to the adenylate kinase family.</text>
</comment>
<comment type="pathway">
    <text evidence="5">Purine metabolism; AMP biosynthesis via salvage pathway; AMP from ADP: step 1/1.</text>
</comment>
<gene>
    <name evidence="5" type="primary">adk</name>
    <name evidence="8" type="ORF">A3A20_01610</name>
</gene>
<dbReference type="Gene3D" id="3.40.50.300">
    <property type="entry name" value="P-loop containing nucleotide triphosphate hydrolases"/>
    <property type="match status" value="1"/>
</dbReference>
<comment type="function">
    <text evidence="5">Catalyzes the reversible transfer of the terminal phosphate group between ATP and AMP. Plays an important role in cellular energy homeostasis and in adenine nucleotide metabolism.</text>
</comment>
<comment type="domain">
    <text evidence="5">Consists of three domains, a large central CORE domain and two small peripheral domains, NMPbind and LID, which undergo movements during catalysis. The LID domain closes over the site of phosphoryl transfer upon ATP binding. Assembling and dissambling the active center during each catalytic cycle provides an effective means to prevent ATP hydrolysis.</text>
</comment>
<feature type="binding site" evidence="5">
    <location>
        <position position="146"/>
    </location>
    <ligand>
        <name>AMP</name>
        <dbReference type="ChEBI" id="CHEBI:456215"/>
    </ligand>
</feature>
<comment type="subcellular location">
    <subcellularLocation>
        <location evidence="5 7">Cytoplasm</location>
    </subcellularLocation>
</comment>
<dbReference type="InterPro" id="IPR000850">
    <property type="entry name" value="Adenylat/UMP-CMP_kin"/>
</dbReference>
<keyword evidence="5" id="KW-0963">Cytoplasm</keyword>
<feature type="binding site" evidence="5">
    <location>
        <position position="50"/>
    </location>
    <ligand>
        <name>AMP</name>
        <dbReference type="ChEBI" id="CHEBI:456215"/>
    </ligand>
</feature>
<organism evidence="8 9">
    <name type="scientific">Candidatus Wolfebacteria bacterium RIFCSPLOWO2_01_FULL_45_19</name>
    <dbReference type="NCBI Taxonomy" id="1802557"/>
    <lineage>
        <taxon>Bacteria</taxon>
        <taxon>Candidatus Wolfeibacteriota</taxon>
    </lineage>
</organism>
<feature type="binding site" evidence="5">
    <location>
        <position position="187"/>
    </location>
    <ligand>
        <name>ATP</name>
        <dbReference type="ChEBI" id="CHEBI:30616"/>
    </ligand>
</feature>
<dbReference type="GO" id="GO:0044209">
    <property type="term" value="P:AMP salvage"/>
    <property type="evidence" value="ECO:0007669"/>
    <property type="project" value="UniProtKB-UniRule"/>
</dbReference>
<keyword evidence="5 7" id="KW-0067">ATP-binding</keyword>
<evidence type="ECO:0000313" key="9">
    <source>
        <dbReference type="Proteomes" id="UP000178946"/>
    </source>
</evidence>
<dbReference type="GO" id="GO:0005737">
    <property type="term" value="C:cytoplasm"/>
    <property type="evidence" value="ECO:0007669"/>
    <property type="project" value="UniProtKB-SubCell"/>
</dbReference>
<reference evidence="8 9" key="1">
    <citation type="journal article" date="2016" name="Nat. Commun.">
        <title>Thousands of microbial genomes shed light on interconnected biogeochemical processes in an aquifer system.</title>
        <authorList>
            <person name="Anantharaman K."/>
            <person name="Brown C.T."/>
            <person name="Hug L.A."/>
            <person name="Sharon I."/>
            <person name="Castelle C.J."/>
            <person name="Probst A.J."/>
            <person name="Thomas B.C."/>
            <person name="Singh A."/>
            <person name="Wilkins M.J."/>
            <person name="Karaoz U."/>
            <person name="Brodie E.L."/>
            <person name="Williams K.H."/>
            <person name="Hubbard S.S."/>
            <person name="Banfield J.F."/>
        </authorList>
    </citation>
    <scope>NUCLEOTIDE SEQUENCE [LARGE SCALE GENOMIC DNA]</scope>
</reference>
<evidence type="ECO:0000313" key="8">
    <source>
        <dbReference type="EMBL" id="OGM91618.1"/>
    </source>
</evidence>
<evidence type="ECO:0000256" key="7">
    <source>
        <dbReference type="RuleBase" id="RU003331"/>
    </source>
</evidence>
<dbReference type="EC" id="2.7.4.3" evidence="5 7"/>
<keyword evidence="2 5" id="KW-0545">Nucleotide biosynthesis</keyword>
<feature type="binding site" evidence="5">
    <location>
        <position position="157"/>
    </location>
    <ligand>
        <name>AMP</name>
        <dbReference type="ChEBI" id="CHEBI:456215"/>
    </ligand>
</feature>
<evidence type="ECO:0000256" key="5">
    <source>
        <dbReference type="HAMAP-Rule" id="MF_00235"/>
    </source>
</evidence>
<dbReference type="PRINTS" id="PR00094">
    <property type="entry name" value="ADENYLTKNASE"/>
</dbReference>
<dbReference type="AlphaFoldDB" id="A0A1F8DUX6"/>
<dbReference type="STRING" id="1802557.A3A20_01610"/>
<dbReference type="Pfam" id="PF00406">
    <property type="entry name" value="ADK"/>
    <property type="match status" value="1"/>
</dbReference>